<comment type="caution">
    <text evidence="3">The sequence shown here is derived from an EMBL/GenBank/DDBJ whole genome shotgun (WGS) entry which is preliminary data.</text>
</comment>
<gene>
    <name evidence="3" type="ORF">NFX39_04805</name>
</gene>
<accession>A0ABT0ZQY4</accession>
<dbReference type="InterPro" id="IPR010317">
    <property type="entry name" value="WxLIP_PGBD"/>
</dbReference>
<keyword evidence="4" id="KW-1185">Reference proteome</keyword>
<reference evidence="3 4" key="1">
    <citation type="submission" date="2022-06" db="EMBL/GenBank/DDBJ databases">
        <title>Fructobacillus taiwanensis sp. nov., isolated from the honeybee.</title>
        <authorList>
            <person name="Chen Y.-S."/>
            <person name="Wang L.-T."/>
            <person name="Lee Y.-S."/>
            <person name="Chang Y.-C."/>
            <person name="Wu H.-C."/>
            <person name="Liao C.-Y."/>
            <person name="Chen W.-H."/>
            <person name="Deng J.-N."/>
            <person name="Wang Y.-H."/>
        </authorList>
    </citation>
    <scope>NUCLEOTIDE SEQUENCE [LARGE SCALE GENOMIC DNA]</scope>
    <source>
        <strain evidence="3 4">W13</strain>
    </source>
</reference>
<dbReference type="RefSeq" id="WP_252443525.1">
    <property type="nucleotide sequence ID" value="NZ_JAMWYK010000005.1"/>
</dbReference>
<feature type="chain" id="PRO_5046546245" evidence="1">
    <location>
        <begin position="25"/>
        <end position="155"/>
    </location>
</feature>
<dbReference type="EMBL" id="JAMWYK010000005">
    <property type="protein sequence ID" value="MCO0832398.1"/>
    <property type="molecule type" value="Genomic_DNA"/>
</dbReference>
<dbReference type="Pfam" id="PF06030">
    <property type="entry name" value="WxLIP_PGBD"/>
    <property type="match status" value="1"/>
</dbReference>
<evidence type="ECO:0000256" key="1">
    <source>
        <dbReference type="SAM" id="SignalP"/>
    </source>
</evidence>
<sequence>MKKLSVLLAFLASLVIFGGQMASANDTDSKFNVEVVKNDKQRDNSNSWYDLKLNPNESTTLTLKVTNRDTSASTFDLVASQATTGTGMTMSASDPIAKVQNAVIPSLRLGNQMLSFDSSSVTINPGETKEINSHVQMPDRELPGSWLGDCTFKSV</sequence>
<organism evidence="3 4">
    <name type="scientific">Fructobacillus apis</name>
    <dbReference type="NCBI Taxonomy" id="2935017"/>
    <lineage>
        <taxon>Bacteria</taxon>
        <taxon>Bacillati</taxon>
        <taxon>Bacillota</taxon>
        <taxon>Bacilli</taxon>
        <taxon>Lactobacillales</taxon>
        <taxon>Lactobacillaceae</taxon>
        <taxon>Fructobacillus</taxon>
    </lineage>
</organism>
<dbReference type="Proteomes" id="UP001523234">
    <property type="component" value="Unassembled WGS sequence"/>
</dbReference>
<protein>
    <submittedName>
        <fullName evidence="3">DUF916 domain-containing protein</fullName>
    </submittedName>
</protein>
<feature type="signal peptide" evidence="1">
    <location>
        <begin position="1"/>
        <end position="24"/>
    </location>
</feature>
<name>A0ABT0ZQY4_9LACO</name>
<evidence type="ECO:0000313" key="3">
    <source>
        <dbReference type="EMBL" id="MCO0832398.1"/>
    </source>
</evidence>
<feature type="domain" description="WxL Interacting Protein peptidoglycan binding" evidence="2">
    <location>
        <begin position="31"/>
        <end position="153"/>
    </location>
</feature>
<evidence type="ECO:0000259" key="2">
    <source>
        <dbReference type="Pfam" id="PF06030"/>
    </source>
</evidence>
<proteinExistence type="predicted"/>
<evidence type="ECO:0000313" key="4">
    <source>
        <dbReference type="Proteomes" id="UP001523234"/>
    </source>
</evidence>
<keyword evidence="1" id="KW-0732">Signal</keyword>